<dbReference type="EMBL" id="AP021874">
    <property type="protein sequence ID" value="BBO66317.1"/>
    <property type="molecule type" value="Genomic_DNA"/>
</dbReference>
<organism evidence="2 3">
    <name type="scientific">Desulfosarcina alkanivorans</name>
    <dbReference type="NCBI Taxonomy" id="571177"/>
    <lineage>
        <taxon>Bacteria</taxon>
        <taxon>Pseudomonadati</taxon>
        <taxon>Thermodesulfobacteriota</taxon>
        <taxon>Desulfobacteria</taxon>
        <taxon>Desulfobacterales</taxon>
        <taxon>Desulfosarcinaceae</taxon>
        <taxon>Desulfosarcina</taxon>
    </lineage>
</organism>
<keyword evidence="3" id="KW-1185">Reference proteome</keyword>
<evidence type="ECO:0000313" key="3">
    <source>
        <dbReference type="Proteomes" id="UP000427906"/>
    </source>
</evidence>
<proteinExistence type="predicted"/>
<sequence length="197" mass="20950">MAIHLYEDITLVQQVSEGDLSNPDDDTYNGTDGESKDKELFLANEQTTLAVALASGETSLQLDEPRFADGEVIIIDNEQLRVLSGAGTTTLGVERGYGGTAPAAHDAGAAIYSGYDYTGLIIEPVDTVGGDESDWYALALIQAELDTATPGAPLNMGDKAHNVTVSLWRRCIVPAGTPVQNKTDLRLRVTGTENPIL</sequence>
<dbReference type="OrthoDB" id="5401741at2"/>
<gene>
    <name evidence="2" type="ORF">DSCA_02470</name>
</gene>
<evidence type="ECO:0000313" key="2">
    <source>
        <dbReference type="EMBL" id="BBO66317.1"/>
    </source>
</evidence>
<dbReference type="Proteomes" id="UP000427906">
    <property type="component" value="Chromosome"/>
</dbReference>
<dbReference type="AlphaFoldDB" id="A0A5K7YNY9"/>
<protein>
    <submittedName>
        <fullName evidence="2">Uncharacterized protein</fullName>
    </submittedName>
</protein>
<dbReference type="RefSeq" id="WP_155314713.1">
    <property type="nucleotide sequence ID" value="NZ_AP021874.1"/>
</dbReference>
<accession>A0A5K7YNY9</accession>
<feature type="region of interest" description="Disordered" evidence="1">
    <location>
        <begin position="16"/>
        <end position="35"/>
    </location>
</feature>
<name>A0A5K7YNY9_9BACT</name>
<reference evidence="2 3" key="1">
    <citation type="submission" date="2019-11" db="EMBL/GenBank/DDBJ databases">
        <title>Comparative genomics of hydrocarbon-degrading Desulfosarcina strains.</title>
        <authorList>
            <person name="Watanabe M."/>
            <person name="Kojima H."/>
            <person name="Fukui M."/>
        </authorList>
    </citation>
    <scope>NUCLEOTIDE SEQUENCE [LARGE SCALE GENOMIC DNA]</scope>
    <source>
        <strain evidence="2 3">PL12</strain>
    </source>
</reference>
<dbReference type="KEGG" id="dalk:DSCA_02470"/>
<evidence type="ECO:0000256" key="1">
    <source>
        <dbReference type="SAM" id="MobiDB-lite"/>
    </source>
</evidence>